<dbReference type="InterPro" id="IPR009959">
    <property type="entry name" value="Cyclase_SnoaL-like"/>
</dbReference>
<keyword evidence="2" id="KW-1185">Reference proteome</keyword>
<dbReference type="SUPFAM" id="SSF54427">
    <property type="entry name" value="NTF2-like"/>
    <property type="match status" value="1"/>
</dbReference>
<protein>
    <submittedName>
        <fullName evidence="1">Ester cyclase</fullName>
    </submittedName>
</protein>
<dbReference type="InterPro" id="IPR032710">
    <property type="entry name" value="NTF2-like_dom_sf"/>
</dbReference>
<dbReference type="EMBL" id="JAFCNB010000013">
    <property type="protein sequence ID" value="MBP2706671.1"/>
    <property type="molecule type" value="Genomic_DNA"/>
</dbReference>
<evidence type="ECO:0000313" key="2">
    <source>
        <dbReference type="Proteomes" id="UP000674234"/>
    </source>
</evidence>
<dbReference type="Pfam" id="PF07366">
    <property type="entry name" value="SnoaL"/>
    <property type="match status" value="1"/>
</dbReference>
<accession>A0A940WT94</accession>
<proteinExistence type="predicted"/>
<gene>
    <name evidence="1" type="ORF">JOL79_22945</name>
</gene>
<dbReference type="Gene3D" id="3.10.450.50">
    <property type="match status" value="1"/>
</dbReference>
<name>A0A940WT94_9ACTN</name>
<evidence type="ECO:0000313" key="1">
    <source>
        <dbReference type="EMBL" id="MBP2706671.1"/>
    </source>
</evidence>
<dbReference type="Proteomes" id="UP000674234">
    <property type="component" value="Unassembled WGS sequence"/>
</dbReference>
<dbReference type="RefSeq" id="WP_210157943.1">
    <property type="nucleotide sequence ID" value="NZ_JAFCNB010000013.1"/>
</dbReference>
<sequence>MNTKDNKQLVERYAQMWNTGESGIALEILAADYVDHAHPDLRGPEAIKTSVETNLPSMPGFHMEVDTMIAESDMVAFREKISMLVKGENVLLAEGMSMVRIRNGRMAERWTSYSYTARP</sequence>
<reference evidence="1" key="1">
    <citation type="submission" date="2021-02" db="EMBL/GenBank/DDBJ databases">
        <title>Draft genome sequence of Microbispora sp. RL4-1S isolated from rice leaves in Thailand.</title>
        <authorList>
            <person name="Muangham S."/>
            <person name="Duangmal K."/>
        </authorList>
    </citation>
    <scope>NUCLEOTIDE SEQUENCE</scope>
    <source>
        <strain evidence="1">RL4-1S</strain>
    </source>
</reference>
<organism evidence="1 2">
    <name type="scientific">Microbispora oryzae</name>
    <dbReference type="NCBI Taxonomy" id="2806554"/>
    <lineage>
        <taxon>Bacteria</taxon>
        <taxon>Bacillati</taxon>
        <taxon>Actinomycetota</taxon>
        <taxon>Actinomycetes</taxon>
        <taxon>Streptosporangiales</taxon>
        <taxon>Streptosporangiaceae</taxon>
        <taxon>Microbispora</taxon>
    </lineage>
</organism>
<comment type="caution">
    <text evidence="1">The sequence shown here is derived from an EMBL/GenBank/DDBJ whole genome shotgun (WGS) entry which is preliminary data.</text>
</comment>
<dbReference type="GO" id="GO:0030638">
    <property type="term" value="P:polyketide metabolic process"/>
    <property type="evidence" value="ECO:0007669"/>
    <property type="project" value="InterPro"/>
</dbReference>
<dbReference type="AlphaFoldDB" id="A0A940WT94"/>